<dbReference type="AlphaFoldDB" id="A0A8D8MV04"/>
<dbReference type="EMBL" id="HBUE01225315">
    <property type="protein sequence ID" value="CAG6541779.1"/>
    <property type="molecule type" value="Transcribed_RNA"/>
</dbReference>
<proteinExistence type="predicted"/>
<reference evidence="1" key="1">
    <citation type="submission" date="2021-05" db="EMBL/GenBank/DDBJ databases">
        <authorList>
            <person name="Alioto T."/>
            <person name="Alioto T."/>
            <person name="Gomez Garrido J."/>
        </authorList>
    </citation>
    <scope>NUCLEOTIDE SEQUENCE</scope>
</reference>
<organism evidence="1">
    <name type="scientific">Culex pipiens</name>
    <name type="common">House mosquito</name>
    <dbReference type="NCBI Taxonomy" id="7175"/>
    <lineage>
        <taxon>Eukaryota</taxon>
        <taxon>Metazoa</taxon>
        <taxon>Ecdysozoa</taxon>
        <taxon>Arthropoda</taxon>
        <taxon>Hexapoda</taxon>
        <taxon>Insecta</taxon>
        <taxon>Pterygota</taxon>
        <taxon>Neoptera</taxon>
        <taxon>Endopterygota</taxon>
        <taxon>Diptera</taxon>
        <taxon>Nematocera</taxon>
        <taxon>Culicoidea</taxon>
        <taxon>Culicidae</taxon>
        <taxon>Culicinae</taxon>
        <taxon>Culicini</taxon>
        <taxon>Culex</taxon>
        <taxon>Culex</taxon>
    </lineage>
</organism>
<dbReference type="EMBL" id="HBUE01332032">
    <property type="protein sequence ID" value="CAG6593855.1"/>
    <property type="molecule type" value="Transcribed_RNA"/>
</dbReference>
<accession>A0A8D8MV04</accession>
<name>A0A8D8MV04_CULPI</name>
<dbReference type="EMBL" id="HBUE01332031">
    <property type="protein sequence ID" value="CAG6593854.1"/>
    <property type="molecule type" value="Transcribed_RNA"/>
</dbReference>
<evidence type="ECO:0000313" key="1">
    <source>
        <dbReference type="EMBL" id="CAG6541779.1"/>
    </source>
</evidence>
<protein>
    <submittedName>
        <fullName evidence="1">(northern house mosquito) hypothetical protein</fullName>
    </submittedName>
</protein>
<sequence>MHTATEKLAPSGKTTNLFFLDNSPDESAPSEASTSAVVPLVSNSVIHVPFAANACDKHWPIDAKTITNHRIHLSWFCCILACINYSSRLTKVGPAHKTISAIDI</sequence>
<dbReference type="EMBL" id="HBUE01225316">
    <property type="protein sequence ID" value="CAG6541780.1"/>
    <property type="molecule type" value="Transcribed_RNA"/>
</dbReference>